<proteinExistence type="predicted"/>
<name>A0ACC0KP55_CHOFU</name>
<accession>A0ACC0KP55</accession>
<evidence type="ECO:0000313" key="1">
    <source>
        <dbReference type="EMBL" id="KAI8438319.1"/>
    </source>
</evidence>
<sequence length="245" mass="28096">MPKSKRDKKVSLTKTNKKGLQLKQKTIEEIRNCLTKYEHIFLFTVDNMRNAKLKDLRHEWKDSRFFFGKNKVMAIALGRTKSDEIEDQLNLLSKKIKGQCGLLMTNRDVVDVLQWFNDFSEAEYARSGNIATRDVILPQGPLEDFSHTIEPHLRKLGLPTALERGVVTLIKEYQVCKEGAVLTPEQASVLKLLGIQLATFKVAIKCHWSKGKGFHKDIDGPSDNEDEEDEKEENMEDEDMEADET</sequence>
<dbReference type="Proteomes" id="UP001064048">
    <property type="component" value="Chromosome 18"/>
</dbReference>
<organism evidence="1 2">
    <name type="scientific">Choristoneura fumiferana</name>
    <name type="common">Spruce budworm moth</name>
    <name type="synonym">Archips fumiferana</name>
    <dbReference type="NCBI Taxonomy" id="7141"/>
    <lineage>
        <taxon>Eukaryota</taxon>
        <taxon>Metazoa</taxon>
        <taxon>Ecdysozoa</taxon>
        <taxon>Arthropoda</taxon>
        <taxon>Hexapoda</taxon>
        <taxon>Insecta</taxon>
        <taxon>Pterygota</taxon>
        <taxon>Neoptera</taxon>
        <taxon>Endopterygota</taxon>
        <taxon>Lepidoptera</taxon>
        <taxon>Glossata</taxon>
        <taxon>Ditrysia</taxon>
        <taxon>Tortricoidea</taxon>
        <taxon>Tortricidae</taxon>
        <taxon>Tortricinae</taxon>
        <taxon>Choristoneura</taxon>
    </lineage>
</organism>
<keyword evidence="2" id="KW-1185">Reference proteome</keyword>
<protein>
    <submittedName>
        <fullName evidence="1">Uncharacterized protein</fullName>
    </submittedName>
</protein>
<gene>
    <name evidence="1" type="ORF">MSG28_010889</name>
</gene>
<dbReference type="EMBL" id="CM046118">
    <property type="protein sequence ID" value="KAI8438319.1"/>
    <property type="molecule type" value="Genomic_DNA"/>
</dbReference>
<reference evidence="1 2" key="1">
    <citation type="journal article" date="2022" name="Genome Biol. Evol.">
        <title>The Spruce Budworm Genome: Reconstructing the Evolutionary History of Antifreeze Proteins.</title>
        <authorList>
            <person name="Beliveau C."/>
            <person name="Gagne P."/>
            <person name="Picq S."/>
            <person name="Vernygora O."/>
            <person name="Keeling C.I."/>
            <person name="Pinkney K."/>
            <person name="Doucet D."/>
            <person name="Wen F."/>
            <person name="Johnston J.S."/>
            <person name="Maaroufi H."/>
            <person name="Boyle B."/>
            <person name="Laroche J."/>
            <person name="Dewar K."/>
            <person name="Juretic N."/>
            <person name="Blackburn G."/>
            <person name="Nisole A."/>
            <person name="Brunet B."/>
            <person name="Brandao M."/>
            <person name="Lumley L."/>
            <person name="Duan J."/>
            <person name="Quan G."/>
            <person name="Lucarotti C.J."/>
            <person name="Roe A.D."/>
            <person name="Sperling F.A.H."/>
            <person name="Levesque R.C."/>
            <person name="Cusson M."/>
        </authorList>
    </citation>
    <scope>NUCLEOTIDE SEQUENCE [LARGE SCALE GENOMIC DNA]</scope>
    <source>
        <strain evidence="1">Glfc:IPQL:Cfum</strain>
    </source>
</reference>
<comment type="caution">
    <text evidence="1">The sequence shown here is derived from an EMBL/GenBank/DDBJ whole genome shotgun (WGS) entry which is preliminary data.</text>
</comment>
<evidence type="ECO:0000313" key="2">
    <source>
        <dbReference type="Proteomes" id="UP001064048"/>
    </source>
</evidence>